<proteinExistence type="predicted"/>
<dbReference type="EMBL" id="BAABJM010000002">
    <property type="protein sequence ID" value="GAA5056598.1"/>
    <property type="molecule type" value="Genomic_DNA"/>
</dbReference>
<gene>
    <name evidence="1" type="ORF">GCM10023318_34240</name>
</gene>
<sequence length="176" mass="18443">MVVFPARCGFPCLSCGVSQSVDGFSLSLPGSVGCGFSLCSDPRFGCFVSSSVPSCLLLLFAVLLFSGGPGGLEFLRYLFGGGPFDPCSFCSLVSFALRPFVCSLLFAQLLGGYQLELTTACECRPEFTGLLGALRGHLGVLEASGEIARHLGQFVAYFTRHGFSAHGDPFPGSISA</sequence>
<name>A0ABP9KGW9_9NOCA</name>
<dbReference type="Proteomes" id="UP001500603">
    <property type="component" value="Unassembled WGS sequence"/>
</dbReference>
<evidence type="ECO:0000313" key="2">
    <source>
        <dbReference type="Proteomes" id="UP001500603"/>
    </source>
</evidence>
<keyword evidence="2" id="KW-1185">Reference proteome</keyword>
<accession>A0ABP9KGW9</accession>
<reference evidence="2" key="1">
    <citation type="journal article" date="2019" name="Int. J. Syst. Evol. Microbiol.">
        <title>The Global Catalogue of Microorganisms (GCM) 10K type strain sequencing project: providing services to taxonomists for standard genome sequencing and annotation.</title>
        <authorList>
            <consortium name="The Broad Institute Genomics Platform"/>
            <consortium name="The Broad Institute Genome Sequencing Center for Infectious Disease"/>
            <person name="Wu L."/>
            <person name="Ma J."/>
        </authorList>
    </citation>
    <scope>NUCLEOTIDE SEQUENCE [LARGE SCALE GENOMIC DNA]</scope>
    <source>
        <strain evidence="2">JCM 18298</strain>
    </source>
</reference>
<dbReference type="PROSITE" id="PS51257">
    <property type="entry name" value="PROKAR_LIPOPROTEIN"/>
    <property type="match status" value="1"/>
</dbReference>
<organism evidence="1 2">
    <name type="scientific">Nocardia callitridis</name>
    <dbReference type="NCBI Taxonomy" id="648753"/>
    <lineage>
        <taxon>Bacteria</taxon>
        <taxon>Bacillati</taxon>
        <taxon>Actinomycetota</taxon>
        <taxon>Actinomycetes</taxon>
        <taxon>Mycobacteriales</taxon>
        <taxon>Nocardiaceae</taxon>
        <taxon>Nocardia</taxon>
    </lineage>
</organism>
<protein>
    <submittedName>
        <fullName evidence="1">Uncharacterized protein</fullName>
    </submittedName>
</protein>
<evidence type="ECO:0000313" key="1">
    <source>
        <dbReference type="EMBL" id="GAA5056598.1"/>
    </source>
</evidence>
<comment type="caution">
    <text evidence="1">The sequence shown here is derived from an EMBL/GenBank/DDBJ whole genome shotgun (WGS) entry which is preliminary data.</text>
</comment>